<dbReference type="NCBIfam" id="TIGR02532">
    <property type="entry name" value="IV_pilin_GFxxxE"/>
    <property type="match status" value="1"/>
</dbReference>
<evidence type="ECO:0000259" key="1">
    <source>
        <dbReference type="Pfam" id="PF07596"/>
    </source>
</evidence>
<dbReference type="Pfam" id="PF07963">
    <property type="entry name" value="N_methyl"/>
    <property type="match status" value="1"/>
</dbReference>
<dbReference type="PANTHER" id="PTHR30093:SF2">
    <property type="entry name" value="TYPE II SECRETION SYSTEM PROTEIN H"/>
    <property type="match status" value="1"/>
</dbReference>
<proteinExistence type="predicted"/>
<dbReference type="PANTHER" id="PTHR30093">
    <property type="entry name" value="GENERAL SECRETION PATHWAY PROTEIN G"/>
    <property type="match status" value="1"/>
</dbReference>
<gene>
    <name evidence="2" type="ORF">METZ01_LOCUS258525</name>
</gene>
<dbReference type="EMBL" id="UINC01071050">
    <property type="protein sequence ID" value="SVC05671.1"/>
    <property type="molecule type" value="Genomic_DNA"/>
</dbReference>
<organism evidence="2">
    <name type="scientific">marine metagenome</name>
    <dbReference type="NCBI Taxonomy" id="408172"/>
    <lineage>
        <taxon>unclassified sequences</taxon>
        <taxon>metagenomes</taxon>
        <taxon>ecological metagenomes</taxon>
    </lineage>
</organism>
<dbReference type="AlphaFoldDB" id="A0A382J4B6"/>
<dbReference type="InterPro" id="IPR012902">
    <property type="entry name" value="N_methyl_site"/>
</dbReference>
<feature type="domain" description="DUF1559" evidence="1">
    <location>
        <begin position="34"/>
        <end position="92"/>
    </location>
</feature>
<sequence length="261" mass="29123">MKTKQSRGFTLIELLVVIAIIAILAGLLLPALSKAKDNGRRIACLNNMRQVGQAMMMYNDDMGKLPPKTQAVFNFAFKNAPDNVLKLLIPYLGGAGSETKYYTCPSLKPNPTHIYKPTRISNTSFLANAVVLGRKMGQVPNPSSIIVIQEGWSLSNHMWVQPEPTIRTQATLSGKQPTPYREWHMYANRGVHSSFVSLRLREHCSNVHSEGGNHIYTDGHASYKKYRELWSSDFGLVNTAGEAEKYEGSIIQSTRTYKAAF</sequence>
<dbReference type="Gene3D" id="3.30.700.10">
    <property type="entry name" value="Glycoprotein, Type 4 Pilin"/>
    <property type="match status" value="1"/>
</dbReference>
<dbReference type="SUPFAM" id="SSF54523">
    <property type="entry name" value="Pili subunits"/>
    <property type="match status" value="1"/>
</dbReference>
<dbReference type="InterPro" id="IPR011453">
    <property type="entry name" value="DUF1559"/>
</dbReference>
<dbReference type="InterPro" id="IPR045584">
    <property type="entry name" value="Pilin-like"/>
</dbReference>
<name>A0A382J4B6_9ZZZZ</name>
<dbReference type="Pfam" id="PF07596">
    <property type="entry name" value="SBP_bac_10"/>
    <property type="match status" value="1"/>
</dbReference>
<protein>
    <recommendedName>
        <fullName evidence="1">DUF1559 domain-containing protein</fullName>
    </recommendedName>
</protein>
<dbReference type="PROSITE" id="PS00409">
    <property type="entry name" value="PROKAR_NTER_METHYL"/>
    <property type="match status" value="1"/>
</dbReference>
<accession>A0A382J4B6</accession>
<evidence type="ECO:0000313" key="2">
    <source>
        <dbReference type="EMBL" id="SVC05671.1"/>
    </source>
</evidence>
<reference evidence="2" key="1">
    <citation type="submission" date="2018-05" db="EMBL/GenBank/DDBJ databases">
        <authorList>
            <person name="Lanie J.A."/>
            <person name="Ng W.-L."/>
            <person name="Kazmierczak K.M."/>
            <person name="Andrzejewski T.M."/>
            <person name="Davidsen T.M."/>
            <person name="Wayne K.J."/>
            <person name="Tettelin H."/>
            <person name="Glass J.I."/>
            <person name="Rusch D."/>
            <person name="Podicherti R."/>
            <person name="Tsui H.-C.T."/>
            <person name="Winkler M.E."/>
        </authorList>
    </citation>
    <scope>NUCLEOTIDE SEQUENCE</scope>
</reference>